<name>A0A085MN49_9BILA</name>
<feature type="non-terminal residue" evidence="8">
    <location>
        <position position="169"/>
    </location>
</feature>
<feature type="domain" description="RNA polymerase Rpb2" evidence="7">
    <location>
        <begin position="27"/>
        <end position="86"/>
    </location>
</feature>
<reference evidence="8 9" key="1">
    <citation type="journal article" date="2014" name="Nat. Genet.">
        <title>Genome and transcriptome of the porcine whipworm Trichuris suis.</title>
        <authorList>
            <person name="Jex A.R."/>
            <person name="Nejsum P."/>
            <person name="Schwarz E.M."/>
            <person name="Hu L."/>
            <person name="Young N.D."/>
            <person name="Hall R.S."/>
            <person name="Korhonen P.K."/>
            <person name="Liao S."/>
            <person name="Thamsborg S."/>
            <person name="Xia J."/>
            <person name="Xu P."/>
            <person name="Wang S."/>
            <person name="Scheerlinck J.P."/>
            <person name="Hofmann A."/>
            <person name="Sternberg P.W."/>
            <person name="Wang J."/>
            <person name="Gasser R.B."/>
        </authorList>
    </citation>
    <scope>NUCLEOTIDE SEQUENCE [LARGE SCALE GENOMIC DNA]</scope>
    <source>
        <strain evidence="8">DCEP-RM93M</strain>
    </source>
</reference>
<evidence type="ECO:0000256" key="3">
    <source>
        <dbReference type="ARBA" id="ARBA00022478"/>
    </source>
</evidence>
<dbReference type="GO" id="GO:0003677">
    <property type="term" value="F:DNA binding"/>
    <property type="evidence" value="ECO:0007669"/>
    <property type="project" value="InterPro"/>
</dbReference>
<keyword evidence="3" id="KW-0240">DNA-directed RNA polymerase</keyword>
<evidence type="ECO:0000256" key="6">
    <source>
        <dbReference type="ARBA" id="ARBA00023163"/>
    </source>
</evidence>
<dbReference type="GO" id="GO:0006351">
    <property type="term" value="P:DNA-templated transcription"/>
    <property type="evidence" value="ECO:0007669"/>
    <property type="project" value="InterPro"/>
</dbReference>
<dbReference type="InterPro" id="IPR007646">
    <property type="entry name" value="RNA_pol_Rpb2_4"/>
</dbReference>
<keyword evidence="5" id="KW-0548">Nucleotidyltransferase</keyword>
<dbReference type="InterPro" id="IPR015712">
    <property type="entry name" value="DNA-dir_RNA_pol_su2"/>
</dbReference>
<evidence type="ECO:0000313" key="8">
    <source>
        <dbReference type="EMBL" id="KFD58645.1"/>
    </source>
</evidence>
<keyword evidence="9" id="KW-1185">Reference proteome</keyword>
<organism evidence="8 9">
    <name type="scientific">Trichuris suis</name>
    <name type="common">pig whipworm</name>
    <dbReference type="NCBI Taxonomy" id="68888"/>
    <lineage>
        <taxon>Eukaryota</taxon>
        <taxon>Metazoa</taxon>
        <taxon>Ecdysozoa</taxon>
        <taxon>Nematoda</taxon>
        <taxon>Enoplea</taxon>
        <taxon>Dorylaimia</taxon>
        <taxon>Trichinellida</taxon>
        <taxon>Trichuridae</taxon>
        <taxon>Trichuris</taxon>
    </lineage>
</organism>
<dbReference type="GO" id="GO:0003899">
    <property type="term" value="F:DNA-directed RNA polymerase activity"/>
    <property type="evidence" value="ECO:0007669"/>
    <property type="project" value="UniProtKB-EC"/>
</dbReference>
<dbReference type="Proteomes" id="UP000030764">
    <property type="component" value="Unassembled WGS sequence"/>
</dbReference>
<dbReference type="Pfam" id="PF04566">
    <property type="entry name" value="RNA_pol_Rpb2_4"/>
    <property type="match status" value="1"/>
</dbReference>
<evidence type="ECO:0000256" key="5">
    <source>
        <dbReference type="ARBA" id="ARBA00022695"/>
    </source>
</evidence>
<comment type="similarity">
    <text evidence="1">Belongs to the RNA polymerase beta chain family.</text>
</comment>
<dbReference type="AlphaFoldDB" id="A0A085MN49"/>
<accession>A0A085MN49</accession>
<evidence type="ECO:0000313" key="9">
    <source>
        <dbReference type="Proteomes" id="UP000030764"/>
    </source>
</evidence>
<evidence type="ECO:0000259" key="7">
    <source>
        <dbReference type="Pfam" id="PF04566"/>
    </source>
</evidence>
<dbReference type="PANTHER" id="PTHR20856">
    <property type="entry name" value="DNA-DIRECTED RNA POLYMERASE I SUBUNIT 2"/>
    <property type="match status" value="1"/>
</dbReference>
<dbReference type="Gene3D" id="3.90.1070.20">
    <property type="match status" value="1"/>
</dbReference>
<evidence type="ECO:0000256" key="1">
    <source>
        <dbReference type="ARBA" id="ARBA00006835"/>
    </source>
</evidence>
<dbReference type="EC" id="2.7.7.6" evidence="2"/>
<evidence type="ECO:0000256" key="4">
    <source>
        <dbReference type="ARBA" id="ARBA00022679"/>
    </source>
</evidence>
<dbReference type="EMBL" id="KL363183">
    <property type="protein sequence ID" value="KFD58645.1"/>
    <property type="molecule type" value="Genomic_DNA"/>
</dbReference>
<proteinExistence type="inferred from homology"/>
<sequence length="169" mass="19530">MTLFDLGVEDVLLFRGNELLKNGYYYVLVNGDVVGATVRPKEIVEDVRSFRQHGCVYKFVSAFLHEPHRCVYFSTDAGRVCKPYVLIANGQPTVQQEHLDEPARGERTFEDFFSQSFIEYLHVNERNTVQIAVREKDITKKATHLEIDPLTVLGFSAGFIRYPHYHHNH</sequence>
<gene>
    <name evidence="8" type="ORF">M513_00338</name>
</gene>
<keyword evidence="4" id="KW-0808">Transferase</keyword>
<dbReference type="SUPFAM" id="SSF64484">
    <property type="entry name" value="beta and beta-prime subunits of DNA dependent RNA-polymerase"/>
    <property type="match status" value="1"/>
</dbReference>
<dbReference type="OrthoDB" id="10248617at2759"/>
<dbReference type="GO" id="GO:0000428">
    <property type="term" value="C:DNA-directed RNA polymerase complex"/>
    <property type="evidence" value="ECO:0007669"/>
    <property type="project" value="UniProtKB-KW"/>
</dbReference>
<dbReference type="GO" id="GO:0032549">
    <property type="term" value="F:ribonucleoside binding"/>
    <property type="evidence" value="ECO:0007669"/>
    <property type="project" value="InterPro"/>
</dbReference>
<evidence type="ECO:0000256" key="2">
    <source>
        <dbReference type="ARBA" id="ARBA00012418"/>
    </source>
</evidence>
<keyword evidence="6" id="KW-0804">Transcription</keyword>
<protein>
    <recommendedName>
        <fullName evidence="2">DNA-directed RNA polymerase</fullName>
        <ecNumber evidence="2">2.7.7.6</ecNumber>
    </recommendedName>
</protein>